<dbReference type="Pfam" id="PF14450">
    <property type="entry name" value="FtsA"/>
    <property type="match status" value="2"/>
</dbReference>
<dbReference type="SUPFAM" id="SSF53067">
    <property type="entry name" value="Actin-like ATPase domain"/>
    <property type="match status" value="2"/>
</dbReference>
<comment type="caution">
    <text evidence="8">The sequence shown here is derived from an EMBL/GenBank/DDBJ whole genome shotgun (WGS) entry which is preliminary data.</text>
</comment>
<accession>A0A538SFQ9</accession>
<evidence type="ECO:0000259" key="7">
    <source>
        <dbReference type="SMART" id="SM00842"/>
    </source>
</evidence>
<comment type="similarity">
    <text evidence="5 6">Belongs to the FtsA/MreB family.</text>
</comment>
<dbReference type="Proteomes" id="UP000316292">
    <property type="component" value="Unassembled WGS sequence"/>
</dbReference>
<dbReference type="Gene3D" id="3.30.420.40">
    <property type="match status" value="2"/>
</dbReference>
<dbReference type="GO" id="GO:0009898">
    <property type="term" value="C:cytoplasmic side of plasma membrane"/>
    <property type="evidence" value="ECO:0007669"/>
    <property type="project" value="UniProtKB-UniRule"/>
</dbReference>
<dbReference type="CDD" id="cd24048">
    <property type="entry name" value="ASKHA_NBD_FtsA"/>
    <property type="match status" value="1"/>
</dbReference>
<sequence>MAEQKIVAGLDIGTTKITAIVAEPEEDGDGIRIVGVGSAPSDGLKRGVVVNLEKTTRSIQYAVQEAERMSGRTIRAVFAGIAGEHIRGINSRGVIAVSRKDAEIRPHDLERVIEAAKAVAIPADREILHVLPQEFIVDDQDGIRDPVGMSGVRLEAEVHIITGAASACRNVIRAAERAGLVVEELVLEPLASADAVLTQDERDLGVALFDIGGGTTDVAIFYEGSVRHTAVIGLGGANVTNDLAIGLRTPVERAEQLKLQSGCALTSMVSPKEVVQVPSVGGRLDREVSRHMLAMMIEPRIEEIFELGKKEIRKNHVGDLLGAGVVLTGGASNLAGMPELAEQVFDLPVRRGVPMGITGLTEAVCDPRFATGVGLAIHAHRLGARPNTAERGVFSRISFGLRRWIEELV</sequence>
<keyword evidence="1 5" id="KW-1003">Cell membrane</keyword>
<name>A0A538SFQ9_UNCEI</name>
<evidence type="ECO:0000256" key="4">
    <source>
        <dbReference type="ARBA" id="ARBA00023306"/>
    </source>
</evidence>
<dbReference type="NCBIfam" id="TIGR01174">
    <property type="entry name" value="ftsA"/>
    <property type="match status" value="1"/>
</dbReference>
<dbReference type="PIRSF" id="PIRSF003101">
    <property type="entry name" value="FtsA"/>
    <property type="match status" value="1"/>
</dbReference>
<evidence type="ECO:0000256" key="5">
    <source>
        <dbReference type="HAMAP-Rule" id="MF_02033"/>
    </source>
</evidence>
<dbReference type="GO" id="GO:0043093">
    <property type="term" value="P:FtsZ-dependent cytokinesis"/>
    <property type="evidence" value="ECO:0007669"/>
    <property type="project" value="UniProtKB-UniRule"/>
</dbReference>
<comment type="subcellular location">
    <subcellularLocation>
        <location evidence="5">Cell membrane</location>
        <topology evidence="5">Peripheral membrane protein</topology>
        <orientation evidence="5">Cytoplasmic side</orientation>
    </subcellularLocation>
    <text evidence="5">Localizes to the Z ring in an FtsZ-dependent manner. Targeted to the membrane through a conserved C-terminal amphipathic helix.</text>
</comment>
<dbReference type="HAMAP" id="MF_02033">
    <property type="entry name" value="FtsA"/>
    <property type="match status" value="1"/>
</dbReference>
<reference evidence="8 9" key="1">
    <citation type="journal article" date="2019" name="Nat. Microbiol.">
        <title>Mediterranean grassland soil C-N compound turnover is dependent on rainfall and depth, and is mediated by genomically divergent microorganisms.</title>
        <authorList>
            <person name="Diamond S."/>
            <person name="Andeer P.F."/>
            <person name="Li Z."/>
            <person name="Crits-Christoph A."/>
            <person name="Burstein D."/>
            <person name="Anantharaman K."/>
            <person name="Lane K.R."/>
            <person name="Thomas B.C."/>
            <person name="Pan C."/>
            <person name="Northen T.R."/>
            <person name="Banfield J.F."/>
        </authorList>
    </citation>
    <scope>NUCLEOTIDE SEQUENCE [LARGE SCALE GENOMIC DNA]</scope>
    <source>
        <strain evidence="8">WS_1</strain>
    </source>
</reference>
<dbReference type="Pfam" id="PF02491">
    <property type="entry name" value="SHS2_FTSA"/>
    <property type="match status" value="1"/>
</dbReference>
<dbReference type="PANTHER" id="PTHR32432:SF4">
    <property type="entry name" value="CELL DIVISION PROTEIN FTSA"/>
    <property type="match status" value="1"/>
</dbReference>
<dbReference type="EMBL" id="VBOR01000040">
    <property type="protein sequence ID" value="TMQ50192.1"/>
    <property type="molecule type" value="Genomic_DNA"/>
</dbReference>
<gene>
    <name evidence="5 8" type="primary">ftsA</name>
    <name evidence="8" type="ORF">E6K71_03105</name>
</gene>
<evidence type="ECO:0000313" key="9">
    <source>
        <dbReference type="Proteomes" id="UP000316292"/>
    </source>
</evidence>
<keyword evidence="2 5" id="KW-0132">Cell division</keyword>
<organism evidence="8 9">
    <name type="scientific">Eiseniibacteriota bacterium</name>
    <dbReference type="NCBI Taxonomy" id="2212470"/>
    <lineage>
        <taxon>Bacteria</taxon>
        <taxon>Candidatus Eiseniibacteriota</taxon>
    </lineage>
</organism>
<feature type="domain" description="SHS2" evidence="7">
    <location>
        <begin position="7"/>
        <end position="196"/>
    </location>
</feature>
<dbReference type="InterPro" id="IPR003494">
    <property type="entry name" value="SHS2_FtsA"/>
</dbReference>
<evidence type="ECO:0000256" key="1">
    <source>
        <dbReference type="ARBA" id="ARBA00022475"/>
    </source>
</evidence>
<dbReference type="GO" id="GO:0032153">
    <property type="term" value="C:cell division site"/>
    <property type="evidence" value="ECO:0007669"/>
    <property type="project" value="UniProtKB-UniRule"/>
</dbReference>
<dbReference type="SMART" id="SM00842">
    <property type="entry name" value="FtsA"/>
    <property type="match status" value="1"/>
</dbReference>
<evidence type="ECO:0000256" key="6">
    <source>
        <dbReference type="PIRNR" id="PIRNR003101"/>
    </source>
</evidence>
<dbReference type="InterPro" id="IPR020823">
    <property type="entry name" value="Cell_div_FtsA"/>
</dbReference>
<evidence type="ECO:0000256" key="3">
    <source>
        <dbReference type="ARBA" id="ARBA00023136"/>
    </source>
</evidence>
<dbReference type="PANTHER" id="PTHR32432">
    <property type="entry name" value="CELL DIVISION PROTEIN FTSA-RELATED"/>
    <property type="match status" value="1"/>
</dbReference>
<dbReference type="InterPro" id="IPR050696">
    <property type="entry name" value="FtsA/MreB"/>
</dbReference>
<keyword evidence="3 5" id="KW-0472">Membrane</keyword>
<dbReference type="InterPro" id="IPR043129">
    <property type="entry name" value="ATPase_NBD"/>
</dbReference>
<dbReference type="Gene3D" id="3.30.1490.110">
    <property type="match status" value="1"/>
</dbReference>
<evidence type="ECO:0000313" key="8">
    <source>
        <dbReference type="EMBL" id="TMQ50192.1"/>
    </source>
</evidence>
<protein>
    <recommendedName>
        <fullName evidence="5 6">Cell division protein FtsA</fullName>
    </recommendedName>
</protein>
<comment type="subunit">
    <text evidence="5">Self-interacts. Interacts with FtsZ.</text>
</comment>
<keyword evidence="4 5" id="KW-0131">Cell cycle</keyword>
<dbReference type="FunFam" id="3.30.1490.110:FF:000001">
    <property type="entry name" value="Cell division protein FtsA"/>
    <property type="match status" value="1"/>
</dbReference>
<proteinExistence type="inferred from homology"/>
<comment type="function">
    <text evidence="5 6">Cell division protein that is involved in the assembly of the Z ring. May serve as a membrane anchor for the Z ring.</text>
</comment>
<dbReference type="AlphaFoldDB" id="A0A538SFQ9"/>
<evidence type="ECO:0000256" key="2">
    <source>
        <dbReference type="ARBA" id="ARBA00022618"/>
    </source>
</evidence>